<dbReference type="InterPro" id="IPR050627">
    <property type="entry name" value="Nitroreductase/BluB"/>
</dbReference>
<proteinExistence type="predicted"/>
<sequence>MSSNFPGTATIRSALSLAVRAPSVHNSQPWLWRVGESSVHLYTDRALHLPHTDPDSRDLMLSCGAALNHCVIAFSALGWGSKVHRFPNVADADHLASIELHRHRPEAIDIVLAAAIPRRRTDRRHFESWPVATGDIALMGARAARAGVMLRRIDELEHLKRLVIQAAARHAADSDYQAELAEWSGRHGSVTGVPARSTPRSDLSDRLPGRVFARADLAQTPEVDDCAVVIALGTVDDDQTSRLRAGEATSLVLLTATALGLASCPITEPLELPETRAAAAAEIFGSDGYPQMLLRVGWAPVNADPLPAVPRRDLDDVVSRLDGLPMHWSHSP</sequence>
<accession>A0AAI8U1B7</accession>
<dbReference type="Pfam" id="PF00881">
    <property type="entry name" value="Nitroreductase"/>
    <property type="match status" value="1"/>
</dbReference>
<evidence type="ECO:0000313" key="3">
    <source>
        <dbReference type="Proteomes" id="UP001241092"/>
    </source>
</evidence>
<dbReference type="SUPFAM" id="SSF55469">
    <property type="entry name" value="FMN-dependent nitroreductase-like"/>
    <property type="match status" value="1"/>
</dbReference>
<dbReference type="AlphaFoldDB" id="A0AAI8U1B7"/>
<evidence type="ECO:0000259" key="1">
    <source>
        <dbReference type="Pfam" id="PF00881"/>
    </source>
</evidence>
<evidence type="ECO:0000313" key="2">
    <source>
        <dbReference type="EMBL" id="BDY32300.1"/>
    </source>
</evidence>
<dbReference type="Gene3D" id="3.40.109.10">
    <property type="entry name" value="NADH Oxidase"/>
    <property type="match status" value="1"/>
</dbReference>
<dbReference type="InterPro" id="IPR000415">
    <property type="entry name" value="Nitroreductase-like"/>
</dbReference>
<protein>
    <submittedName>
        <fullName evidence="2">NAD(P)H nitroreductase</fullName>
    </submittedName>
</protein>
<gene>
    <name evidence="2" type="ORF">hbim_06263</name>
</gene>
<dbReference type="PANTHER" id="PTHR23026:SF123">
    <property type="entry name" value="NAD(P)H NITROREDUCTASE RV3131-RELATED"/>
    <property type="match status" value="1"/>
</dbReference>
<dbReference type="PANTHER" id="PTHR23026">
    <property type="entry name" value="NADPH NITROREDUCTASE"/>
    <property type="match status" value="1"/>
</dbReference>
<dbReference type="RefSeq" id="WP_036439704.1">
    <property type="nucleotide sequence ID" value="NZ_AP022567.1"/>
</dbReference>
<dbReference type="InterPro" id="IPR029479">
    <property type="entry name" value="Nitroreductase"/>
</dbReference>
<reference evidence="2" key="1">
    <citation type="submission" date="2023-03" db="EMBL/GenBank/DDBJ databases">
        <title>Draft genome sequence of a Mycolicibacterium mageritense strain H4_3_1 isolated from a hybrid biological-inorganic system reactor.</title>
        <authorList>
            <person name="Feng X."/>
            <person name="Kazama D."/>
            <person name="Sato K."/>
            <person name="Kobayashi H."/>
        </authorList>
    </citation>
    <scope>NUCLEOTIDE SEQUENCE</scope>
    <source>
        <strain evidence="2">H4_3_1</strain>
    </source>
</reference>
<organism evidence="2 3">
    <name type="scientific">Mycolicibacterium mageritense</name>
    <name type="common">Mycobacterium mageritense</name>
    <dbReference type="NCBI Taxonomy" id="53462"/>
    <lineage>
        <taxon>Bacteria</taxon>
        <taxon>Bacillati</taxon>
        <taxon>Actinomycetota</taxon>
        <taxon>Actinomycetes</taxon>
        <taxon>Mycobacteriales</taxon>
        <taxon>Mycobacteriaceae</taxon>
        <taxon>Mycolicibacterium</taxon>
    </lineage>
</organism>
<name>A0AAI8U1B7_MYCME</name>
<dbReference type="Proteomes" id="UP001241092">
    <property type="component" value="Chromosome"/>
</dbReference>
<feature type="domain" description="Nitroreductase" evidence="1">
    <location>
        <begin position="119"/>
        <end position="298"/>
    </location>
</feature>
<dbReference type="EMBL" id="AP027452">
    <property type="protein sequence ID" value="BDY32300.1"/>
    <property type="molecule type" value="Genomic_DNA"/>
</dbReference>
<dbReference type="GO" id="GO:0016491">
    <property type="term" value="F:oxidoreductase activity"/>
    <property type="evidence" value="ECO:0007669"/>
    <property type="project" value="InterPro"/>
</dbReference>
<dbReference type="NCBIfam" id="NF047509">
    <property type="entry name" value="Rv3131_FMN_oxido"/>
    <property type="match status" value="1"/>
</dbReference>